<dbReference type="Gene3D" id="3.40.50.2000">
    <property type="entry name" value="Glycogen Phosphorylase B"/>
    <property type="match status" value="1"/>
</dbReference>
<protein>
    <submittedName>
        <fullName evidence="2">Glycosyltransferase involved in cell wall biosynthesis</fullName>
    </submittedName>
</protein>
<dbReference type="Pfam" id="PF13524">
    <property type="entry name" value="Glyco_trans_1_2"/>
    <property type="match status" value="1"/>
</dbReference>
<dbReference type="RefSeq" id="WP_170109842.1">
    <property type="nucleotide sequence ID" value="NZ_QGGP01000005.1"/>
</dbReference>
<dbReference type="EMBL" id="QGGP01000005">
    <property type="protein sequence ID" value="PWK18212.1"/>
    <property type="molecule type" value="Genomic_DNA"/>
</dbReference>
<name>A0A316DL24_9FLAO</name>
<organism evidence="2 3">
    <name type="scientific">Xanthomarina spongicola</name>
    <dbReference type="NCBI Taxonomy" id="570520"/>
    <lineage>
        <taxon>Bacteria</taxon>
        <taxon>Pseudomonadati</taxon>
        <taxon>Bacteroidota</taxon>
        <taxon>Flavobacteriia</taxon>
        <taxon>Flavobacteriales</taxon>
        <taxon>Flavobacteriaceae</taxon>
        <taxon>Xanthomarina</taxon>
    </lineage>
</organism>
<keyword evidence="2" id="KW-0808">Transferase</keyword>
<sequence length="383" mass="44305">MQILLIGEFSRLHNSLKEGLEHLGHEVILVGNGDLFKKFPVDINIEISTFNKPFLLFIRKAIHKITNFDIADFEVAYKLKKNLKTLHDFDVVQLINEDALSIHPKLQIPLLKTLIKQNKNMFLLSCGDDYTNISFYLKNKENYSILTPYLENTSLKKEFSYCLKYVSPPYKKLHDFLYKNSCGVIASDMDYHIPLKNNKSYLGLIPNPVNTDKIAYNPLQVDSKIHIFHGVNTLSEIKKGSQFFKDALEIIKEKYSDKVAIHTTFNLPYKEYINVYNLAHIVLDQVYSYDQGYNALEAMAKGKVVFTGAEKEWQNYYKIDEDSVAINASPNISSIVEKLEWLIENPNKILEISNNARAFIEKEHNYILIAKKYLQVWELSSKS</sequence>
<comment type="caution">
    <text evidence="2">The sequence shown here is derived from an EMBL/GenBank/DDBJ whole genome shotgun (WGS) entry which is preliminary data.</text>
</comment>
<gene>
    <name evidence="2" type="ORF">LX78_02121</name>
</gene>
<proteinExistence type="predicted"/>
<accession>A0A316DL24</accession>
<keyword evidence="3" id="KW-1185">Reference proteome</keyword>
<dbReference type="AlphaFoldDB" id="A0A316DL24"/>
<dbReference type="SUPFAM" id="SSF53756">
    <property type="entry name" value="UDP-Glycosyltransferase/glycogen phosphorylase"/>
    <property type="match status" value="1"/>
</dbReference>
<feature type="domain" description="Spore protein YkvP/CgeB glycosyl transferase-like" evidence="1">
    <location>
        <begin position="254"/>
        <end position="374"/>
    </location>
</feature>
<dbReference type="InterPro" id="IPR055259">
    <property type="entry name" value="YkvP/CgeB_Glyco_trans-like"/>
</dbReference>
<evidence type="ECO:0000259" key="1">
    <source>
        <dbReference type="Pfam" id="PF13524"/>
    </source>
</evidence>
<evidence type="ECO:0000313" key="3">
    <source>
        <dbReference type="Proteomes" id="UP000245430"/>
    </source>
</evidence>
<reference evidence="2 3" key="1">
    <citation type="submission" date="2018-05" db="EMBL/GenBank/DDBJ databases">
        <title>Genomic Encyclopedia of Archaeal and Bacterial Type Strains, Phase II (KMG-II): from individual species to whole genera.</title>
        <authorList>
            <person name="Goeker M."/>
        </authorList>
    </citation>
    <scope>NUCLEOTIDE SEQUENCE [LARGE SCALE GENOMIC DNA]</scope>
    <source>
        <strain evidence="2 3">DSM 22637</strain>
    </source>
</reference>
<dbReference type="GO" id="GO:0016740">
    <property type="term" value="F:transferase activity"/>
    <property type="evidence" value="ECO:0007669"/>
    <property type="project" value="UniProtKB-KW"/>
</dbReference>
<evidence type="ECO:0000313" key="2">
    <source>
        <dbReference type="EMBL" id="PWK18212.1"/>
    </source>
</evidence>
<dbReference type="Proteomes" id="UP000245430">
    <property type="component" value="Unassembled WGS sequence"/>
</dbReference>